<dbReference type="EMBL" id="WIND01000002">
    <property type="protein sequence ID" value="MSU89013.1"/>
    <property type="molecule type" value="Genomic_DNA"/>
</dbReference>
<protein>
    <submittedName>
        <fullName evidence="1">DUF2793 domain-containing protein</fullName>
    </submittedName>
</protein>
<dbReference type="Pfam" id="PF10983">
    <property type="entry name" value="DUF2793"/>
    <property type="match status" value="1"/>
</dbReference>
<organism evidence="1 2">
    <name type="scientific">Halovulum marinum</name>
    <dbReference type="NCBI Taxonomy" id="2662447"/>
    <lineage>
        <taxon>Bacteria</taxon>
        <taxon>Pseudomonadati</taxon>
        <taxon>Pseudomonadota</taxon>
        <taxon>Alphaproteobacteria</taxon>
        <taxon>Rhodobacterales</taxon>
        <taxon>Paracoccaceae</taxon>
        <taxon>Halovulum</taxon>
    </lineage>
</organism>
<proteinExistence type="predicted"/>
<dbReference type="AlphaFoldDB" id="A0A6L5YXF0"/>
<gene>
    <name evidence="1" type="ORF">GE300_05155</name>
</gene>
<keyword evidence="2" id="KW-1185">Reference proteome</keyword>
<evidence type="ECO:0000313" key="1">
    <source>
        <dbReference type="EMBL" id="MSU89013.1"/>
    </source>
</evidence>
<sequence length="237" mass="24701">MNETYQHGLPLLAGGQAQKHVTVNEALSVLDAVAQLRIVSRDLTVPPQAAVDGQTYVVPSGATGAWAGQEGRIALWANGGWKYFQPRIGWVAWCEASGASMTFDGVDWQEDAVVTSGSGAGTLFRIAEVDHTVSPGPISVATGLLPAGAVVFGVTGRVIEAITGAASAWTLGAGTSPDRYGTGYGIARNSWASGLTSQPLAYYSDTDLVLTAEGGDFSGGMVRLAVHYMQMIVPRQT</sequence>
<dbReference type="InterPro" id="IPR021251">
    <property type="entry name" value="DUF2793"/>
</dbReference>
<dbReference type="Proteomes" id="UP000474957">
    <property type="component" value="Unassembled WGS sequence"/>
</dbReference>
<evidence type="ECO:0000313" key="2">
    <source>
        <dbReference type="Proteomes" id="UP000474957"/>
    </source>
</evidence>
<name>A0A6L5YXF0_9RHOB</name>
<reference evidence="1 2" key="1">
    <citation type="submission" date="2019-10" db="EMBL/GenBank/DDBJ databases">
        <title>Cognatihalovulum marinum gen. nov. sp. nov., a new member of the family Rhodobacteraceae isolated from deep seawater of the Northwest Indian Ocean.</title>
        <authorList>
            <person name="Ruan C."/>
            <person name="Wang J."/>
            <person name="Zheng X."/>
            <person name="Song L."/>
            <person name="Zhu Y."/>
            <person name="Huang Y."/>
            <person name="Lu Z."/>
            <person name="Du W."/>
            <person name="Huang L."/>
            <person name="Dai X."/>
        </authorList>
    </citation>
    <scope>NUCLEOTIDE SEQUENCE [LARGE SCALE GENOMIC DNA]</scope>
    <source>
        <strain evidence="1 2">2CG4</strain>
    </source>
</reference>
<dbReference type="RefSeq" id="WP_154445475.1">
    <property type="nucleotide sequence ID" value="NZ_WIND01000002.1"/>
</dbReference>
<comment type="caution">
    <text evidence="1">The sequence shown here is derived from an EMBL/GenBank/DDBJ whole genome shotgun (WGS) entry which is preliminary data.</text>
</comment>
<accession>A0A6L5YXF0</accession>